<dbReference type="AlphaFoldDB" id="A0AAV1YVW7"/>
<evidence type="ECO:0000256" key="1">
    <source>
        <dbReference type="ARBA" id="ARBA00010568"/>
    </source>
</evidence>
<comment type="caution">
    <text evidence="2">The sequence shown here is derived from an EMBL/GenBank/DDBJ whole genome shotgun (WGS) entry which is preliminary data.</text>
</comment>
<keyword evidence="3" id="KW-1185">Reference proteome</keyword>
<organism evidence="2 3">
    <name type="scientific">Larinioides sclopetarius</name>
    <dbReference type="NCBI Taxonomy" id="280406"/>
    <lineage>
        <taxon>Eukaryota</taxon>
        <taxon>Metazoa</taxon>
        <taxon>Ecdysozoa</taxon>
        <taxon>Arthropoda</taxon>
        <taxon>Chelicerata</taxon>
        <taxon>Arachnida</taxon>
        <taxon>Araneae</taxon>
        <taxon>Araneomorphae</taxon>
        <taxon>Entelegynae</taxon>
        <taxon>Araneoidea</taxon>
        <taxon>Araneidae</taxon>
        <taxon>Larinioides</taxon>
    </lineage>
</organism>
<dbReference type="InterPro" id="IPR023398">
    <property type="entry name" value="TIF_eIF4e-like"/>
</dbReference>
<accession>A0AAV1YVW7</accession>
<evidence type="ECO:0000313" key="3">
    <source>
        <dbReference type="Proteomes" id="UP001497382"/>
    </source>
</evidence>
<dbReference type="EMBL" id="CAXIEN010000006">
    <property type="protein sequence ID" value="CAL1262683.1"/>
    <property type="molecule type" value="Genomic_DNA"/>
</dbReference>
<dbReference type="Proteomes" id="UP001497382">
    <property type="component" value="Unassembled WGS sequence"/>
</dbReference>
<dbReference type="Pfam" id="PF08939">
    <property type="entry name" value="Bles03"/>
    <property type="match status" value="1"/>
</dbReference>
<reference evidence="2 3" key="1">
    <citation type="submission" date="2024-04" db="EMBL/GenBank/DDBJ databases">
        <authorList>
            <person name="Rising A."/>
            <person name="Reimegard J."/>
            <person name="Sonavane S."/>
            <person name="Akerstrom W."/>
            <person name="Nylinder S."/>
            <person name="Hedman E."/>
            <person name="Kallberg Y."/>
        </authorList>
    </citation>
    <scope>NUCLEOTIDE SEQUENCE [LARGE SCALE GENOMIC DNA]</scope>
</reference>
<gene>
    <name evidence="2" type="ORF">LARSCL_LOCUS1128</name>
</gene>
<comment type="similarity">
    <text evidence="1">Belongs to the UPF0696 family.</text>
</comment>
<dbReference type="Gene3D" id="3.30.760.10">
    <property type="entry name" value="RNA Cap, Translation Initiation Factor Eif4e"/>
    <property type="match status" value="1"/>
</dbReference>
<dbReference type="PANTHER" id="PTHR31977">
    <property type="entry name" value="UPF0696 PROTEIN C11ORF68"/>
    <property type="match status" value="1"/>
</dbReference>
<proteinExistence type="inferred from homology"/>
<dbReference type="SUPFAM" id="SSF55418">
    <property type="entry name" value="eIF4e-like"/>
    <property type="match status" value="1"/>
</dbReference>
<dbReference type="PANTHER" id="PTHR31977:SF1">
    <property type="entry name" value="UPF0696 PROTEIN C11ORF68"/>
    <property type="match status" value="1"/>
</dbReference>
<name>A0AAV1YVW7_9ARAC</name>
<protein>
    <submittedName>
        <fullName evidence="2">Uncharacterized protein</fullName>
    </submittedName>
</protein>
<sequence>MDVERERELESEIPSREKQEPWIYAHSSHERDDIFNDYEKVGKWLLFFNNEHKSDVTGLTHLDSAWLSIKKLVENDIIYHAKCSTALKGISEVYDKRQNGVICCYTPDYTNKQDVKRVADAIRKEVHCLSNLFYKTDNDTRAGKYKHNGNNSVCIYKHTPKGELYERDPVFKHRWNLVNA</sequence>
<evidence type="ECO:0000313" key="2">
    <source>
        <dbReference type="EMBL" id="CAL1262683.1"/>
    </source>
</evidence>
<dbReference type="InterPro" id="IPR015034">
    <property type="entry name" value="Bles03"/>
</dbReference>